<dbReference type="EMBL" id="CP014504">
    <property type="protein sequence ID" value="AMP97385.1"/>
    <property type="molecule type" value="Genomic_DNA"/>
</dbReference>
<keyword evidence="3" id="KW-1185">Reference proteome</keyword>
<feature type="chain" id="PRO_5007280200" evidence="1">
    <location>
        <begin position="20"/>
        <end position="378"/>
    </location>
</feature>
<feature type="signal peptide" evidence="1">
    <location>
        <begin position="1"/>
        <end position="19"/>
    </location>
</feature>
<dbReference type="PATRIC" id="fig|188932.3.peg.434"/>
<accession>A0A127V815</accession>
<keyword evidence="1" id="KW-0732">Signal</keyword>
<evidence type="ECO:0000313" key="3">
    <source>
        <dbReference type="Proteomes" id="UP000071561"/>
    </source>
</evidence>
<proteinExistence type="predicted"/>
<organism evidence="2 3">
    <name type="scientific">Pedobacter cryoconitis</name>
    <dbReference type="NCBI Taxonomy" id="188932"/>
    <lineage>
        <taxon>Bacteria</taxon>
        <taxon>Pseudomonadati</taxon>
        <taxon>Bacteroidota</taxon>
        <taxon>Sphingobacteriia</taxon>
        <taxon>Sphingobacteriales</taxon>
        <taxon>Sphingobacteriaceae</taxon>
        <taxon>Pedobacter</taxon>
    </lineage>
</organism>
<reference evidence="2 3" key="1">
    <citation type="submission" date="2016-03" db="EMBL/GenBank/DDBJ databases">
        <title>Complete genome sequence of Pedobacter cryoconitis PAMC 27485.</title>
        <authorList>
            <person name="Lee J."/>
            <person name="Kim O.-S."/>
        </authorList>
    </citation>
    <scope>NUCLEOTIDE SEQUENCE [LARGE SCALE GENOMIC DNA]</scope>
    <source>
        <strain evidence="2 3">PAMC 27485</strain>
    </source>
</reference>
<dbReference type="RefSeq" id="WP_068395739.1">
    <property type="nucleotide sequence ID" value="NZ_CP014504.1"/>
</dbReference>
<evidence type="ECO:0000256" key="1">
    <source>
        <dbReference type="SAM" id="SignalP"/>
    </source>
</evidence>
<protein>
    <submittedName>
        <fullName evidence="2">Uncharacterized protein</fullName>
    </submittedName>
</protein>
<sequence length="378" mass="43631" precursor="true">MKKTKLLILTLFIANFSYAQTTLIDSLIQKNYSTFKKNNNNTFEGKGWVTLQDEIRKNNSVLLGELHFTSEVPYFTNAIINNIKFDNYILEIDPYTINTISTKIKSLSPAELDKFRNESGSALSFLQGEAEFDLFKNILQQNIKVYGAEQISLFSDRLLLSELSKQSKNAKAKEIYKQMIANSAAYDTKNNTTFYLFSDDCLAKMSALSALDLSANEKEQLEALKLSRELYLSRIHRMRVQYMKHLVLEKLPEWKDKKNLFKFGANHLPKGESLMEVFDIGNLVSNIEEANYRKSLHIMLIGKEDGETLADLDEYKSFLTVVKDDNWYAYDLRPLKQAISKKKLKVEDLELERIIKGYDYLVFIPKVTKTPKTGKQDH</sequence>
<evidence type="ECO:0000313" key="2">
    <source>
        <dbReference type="EMBL" id="AMP97385.1"/>
    </source>
</evidence>
<dbReference type="KEGG" id="pcm:AY601_0426"/>
<dbReference type="Proteomes" id="UP000071561">
    <property type="component" value="Chromosome"/>
</dbReference>
<name>A0A127V815_9SPHI</name>
<dbReference type="AlphaFoldDB" id="A0A127V815"/>
<dbReference type="OrthoDB" id="733813at2"/>
<gene>
    <name evidence="2" type="ORF">AY601_0426</name>
</gene>